<dbReference type="InterPro" id="IPR057326">
    <property type="entry name" value="KR_dom"/>
</dbReference>
<accession>A0ABS8IKK6</accession>
<evidence type="ECO:0000256" key="1">
    <source>
        <dbReference type="ARBA" id="ARBA00022450"/>
    </source>
</evidence>
<dbReference type="InterPro" id="IPR009081">
    <property type="entry name" value="PP-bd_ACP"/>
</dbReference>
<evidence type="ECO:0000256" key="4">
    <source>
        <dbReference type="SAM" id="Coils"/>
    </source>
</evidence>
<dbReference type="SUPFAM" id="SSF55048">
    <property type="entry name" value="Probable ACP-binding domain of malonyl-CoA ACP transacylase"/>
    <property type="match status" value="1"/>
</dbReference>
<dbReference type="InterPro" id="IPR013968">
    <property type="entry name" value="PKS_KR"/>
</dbReference>
<dbReference type="Gene3D" id="3.40.366.10">
    <property type="entry name" value="Malonyl-Coenzyme A Acyl Carrier Protein, domain 2"/>
    <property type="match status" value="1"/>
</dbReference>
<dbReference type="PROSITE" id="PS00606">
    <property type="entry name" value="KS3_1"/>
    <property type="match status" value="1"/>
</dbReference>
<evidence type="ECO:0000256" key="2">
    <source>
        <dbReference type="ARBA" id="ARBA00022553"/>
    </source>
</evidence>
<dbReference type="InterPro" id="IPR014043">
    <property type="entry name" value="Acyl_transferase_dom"/>
</dbReference>
<protein>
    <submittedName>
        <fullName evidence="7">SDR family NAD(P)-dependent oxidoreductase</fullName>
    </submittedName>
</protein>
<dbReference type="SUPFAM" id="SSF52151">
    <property type="entry name" value="FabD/lysophospholipase-like"/>
    <property type="match status" value="1"/>
</dbReference>
<comment type="caution">
    <text evidence="7">The sequence shown here is derived from an EMBL/GenBank/DDBJ whole genome shotgun (WGS) entry which is preliminary data.</text>
</comment>
<dbReference type="SMART" id="SM00825">
    <property type="entry name" value="PKS_KS"/>
    <property type="match status" value="1"/>
</dbReference>
<feature type="coiled-coil region" evidence="4">
    <location>
        <begin position="14"/>
        <end position="41"/>
    </location>
</feature>
<evidence type="ECO:0000259" key="5">
    <source>
        <dbReference type="PROSITE" id="PS50075"/>
    </source>
</evidence>
<organism evidence="7 8">
    <name type="scientific">Nostoc favosum CHAB5714</name>
    <dbReference type="NCBI Taxonomy" id="2780399"/>
    <lineage>
        <taxon>Bacteria</taxon>
        <taxon>Bacillati</taxon>
        <taxon>Cyanobacteriota</taxon>
        <taxon>Cyanophyceae</taxon>
        <taxon>Nostocales</taxon>
        <taxon>Nostocaceae</taxon>
        <taxon>Nostoc</taxon>
        <taxon>Nostoc favosum</taxon>
    </lineage>
</organism>
<dbReference type="InterPro" id="IPR001227">
    <property type="entry name" value="Ac_transferase_dom_sf"/>
</dbReference>
<dbReference type="InterPro" id="IPR014030">
    <property type="entry name" value="Ketoacyl_synth_N"/>
</dbReference>
<dbReference type="InterPro" id="IPR036291">
    <property type="entry name" value="NAD(P)-bd_dom_sf"/>
</dbReference>
<keyword evidence="3" id="KW-0808">Transferase</keyword>
<feature type="domain" description="Carrier" evidence="5">
    <location>
        <begin position="1528"/>
        <end position="1604"/>
    </location>
</feature>
<dbReference type="InterPro" id="IPR006162">
    <property type="entry name" value="Ppantetheine_attach_site"/>
</dbReference>
<reference evidence="7 8" key="1">
    <citation type="journal article" date="2021" name="Microorganisms">
        <title>Genome Evolution of Filamentous Cyanobacterium Nostoc Species: From Facultative Symbiosis to Free Living.</title>
        <authorList>
            <person name="Huo D."/>
            <person name="Li H."/>
            <person name="Cai F."/>
            <person name="Guo X."/>
            <person name="Qiao Z."/>
            <person name="Wang W."/>
            <person name="Yu G."/>
            <person name="Li R."/>
        </authorList>
    </citation>
    <scope>NUCLEOTIDE SEQUENCE [LARGE SCALE GENOMIC DNA]</scope>
    <source>
        <strain evidence="7 8">CHAB 5714</strain>
    </source>
</reference>
<dbReference type="SUPFAM" id="SSF53901">
    <property type="entry name" value="Thiolase-like"/>
    <property type="match status" value="1"/>
</dbReference>
<dbReference type="Pfam" id="PF22621">
    <property type="entry name" value="CurL-like_PKS_C"/>
    <property type="match status" value="1"/>
</dbReference>
<dbReference type="Gene3D" id="3.40.47.10">
    <property type="match status" value="1"/>
</dbReference>
<dbReference type="InterPro" id="IPR049490">
    <property type="entry name" value="C883_1060-like_KR_N"/>
</dbReference>
<keyword evidence="4" id="KW-0175">Coiled coil</keyword>
<dbReference type="SUPFAM" id="SSF51735">
    <property type="entry name" value="NAD(P)-binding Rossmann-fold domains"/>
    <property type="match status" value="2"/>
</dbReference>
<dbReference type="InterPro" id="IPR020841">
    <property type="entry name" value="PKS_Beta-ketoAc_synthase_dom"/>
</dbReference>
<dbReference type="PANTHER" id="PTHR43775:SF51">
    <property type="entry name" value="INACTIVE PHENOLPHTHIOCEROL SYNTHESIS POLYKETIDE SYNTHASE TYPE I PKS1-RELATED"/>
    <property type="match status" value="1"/>
</dbReference>
<dbReference type="Pfam" id="PF02801">
    <property type="entry name" value="Ketoacyl-synt_C"/>
    <property type="match status" value="1"/>
</dbReference>
<dbReference type="InterPro" id="IPR036736">
    <property type="entry name" value="ACP-like_sf"/>
</dbReference>
<dbReference type="CDD" id="cd08953">
    <property type="entry name" value="KR_2_SDR_x"/>
    <property type="match status" value="1"/>
</dbReference>
<dbReference type="InterPro" id="IPR020806">
    <property type="entry name" value="PKS_PP-bd"/>
</dbReference>
<dbReference type="Pfam" id="PF08659">
    <property type="entry name" value="KR"/>
    <property type="match status" value="1"/>
</dbReference>
<keyword evidence="1" id="KW-0596">Phosphopantetheine</keyword>
<dbReference type="RefSeq" id="WP_229490246.1">
    <property type="nucleotide sequence ID" value="NZ_JAIVFQ010000125.1"/>
</dbReference>
<name>A0ABS8IKK6_9NOSO</name>
<evidence type="ECO:0000256" key="3">
    <source>
        <dbReference type="ARBA" id="ARBA00022679"/>
    </source>
</evidence>
<proteinExistence type="predicted"/>
<keyword evidence="2" id="KW-0597">Phosphoprotein</keyword>
<dbReference type="SMART" id="SM00823">
    <property type="entry name" value="PKS_PP"/>
    <property type="match status" value="1"/>
</dbReference>
<feature type="domain" description="Ketosynthase family 3 (KS3)" evidence="6">
    <location>
        <begin position="36"/>
        <end position="461"/>
    </location>
</feature>
<evidence type="ECO:0000313" key="8">
    <source>
        <dbReference type="Proteomes" id="UP001199525"/>
    </source>
</evidence>
<dbReference type="Gene3D" id="3.30.70.250">
    <property type="entry name" value="Malonyl-CoA ACP transacylase, ACP-binding"/>
    <property type="match status" value="1"/>
</dbReference>
<dbReference type="Proteomes" id="UP001199525">
    <property type="component" value="Unassembled WGS sequence"/>
</dbReference>
<gene>
    <name evidence="7" type="ORF">LC586_35890</name>
</gene>
<dbReference type="InterPro" id="IPR014031">
    <property type="entry name" value="Ketoacyl_synth_C"/>
</dbReference>
<dbReference type="SUPFAM" id="SSF47336">
    <property type="entry name" value="ACP-like"/>
    <property type="match status" value="1"/>
</dbReference>
<dbReference type="Gene3D" id="1.10.1200.10">
    <property type="entry name" value="ACP-like"/>
    <property type="match status" value="1"/>
</dbReference>
<dbReference type="PROSITE" id="PS50075">
    <property type="entry name" value="CARRIER"/>
    <property type="match status" value="1"/>
</dbReference>
<dbReference type="Gene3D" id="3.40.50.720">
    <property type="entry name" value="NAD(P)-binding Rossmann-like Domain"/>
    <property type="match status" value="1"/>
</dbReference>
<dbReference type="SMART" id="SM00827">
    <property type="entry name" value="PKS_AT"/>
    <property type="match status" value="1"/>
</dbReference>
<sequence>MNSSIDNINNSTSSQRILAALKDARTKLEAVELEKQEQIAIIGIAGRFPGARSVDEFWHNIKNGIQSIELLTNDELLTAGVKLEELQNPNYVRAYASFPGIDEFDATFFGYSPREAEILDPQHRLFLECAWEALENAGYDSEQYPGAIAVYAGAALNSYLVNLYSNLNYNTIDPVQVVISNVMGLMPTRVSYKLNLTGPSCGVQTGCSTSLVSVHLACQSLLHRECDMALAGGVSLGSGEKTGYLYKDDGVLSPDGYCRAFDINAKGTVFGNGLGIVVLKRLRDAISDRDHIYAIIKGTAINNDGSQKVGLTAPSVAGQAKAIATAISKAKVEPETIQYIETHGTGTALGDPIEIAALTKVFSQHTNKKQFCAIGSVKTNIGHLDAAAGVTGLIKVALALKHEQIPPSLNFTSPNPQIDFANSPFFVNTQLTSWVNNGVPRRAGVSSFGMGGTNAHAILEQAPTEIQNSKYPTGSHPEGVYKIQNKDGIERPHLLILSAKTPSALEVATANLATYLQQFPDTDIANVAYTLQTGRRAFEHRRCLVCQTVSEAVEILTTSDSPQLLSQSPGAAQTTVAFLFPGQGSQYVNMGWELYTTEAIFREEIDRCCEILIPHLGLDLRNLLYPELNTPLPNPPNALGRKQLEPFPNPPQGIGRMPDRAGGVFAISQTAYAQPALFVVEYALAKLWISWGIQPRAMIGHSIGEYVAATLAGVFTLADALMLVVQRGQLMQQCPPGVMLSVSLAAEKLQPLLTNDLVIAVDNAPRLCVVSGEEIAIALLEQRLASENITYRRLHTNHAFHSPLMSKAIAPFTEILHKIQLHPPQIPLISNVTGTWITAAQACDPNYWASHLRQPVQFSDGIRQLQQTSHQVFLEVGFGQTLSTIIRQFTDAPPTFASGRHPQDTKSDVGLICQTLGQLWLSGVAVNWSGFYALQQPQKLPLPTYPFERQRYWIDRHPSPEVAPIPPEKPQKQGDMSNWFYLPSWQRSPLLRPSRIPTKQRYLVFCHPDSIGEQLVQRLQKAGQEVITVTPGAEFTSKGDAYTIALDNPKDYETLWQQLQTAGTLPDAIAHLWTLTDAVANDSFEQRQTLGFYSLLWLTQALSSSSRPLRIYVLTQQVQNVLLTETLNPADATILGLCKVIPQEYPNLICQNIDLSLPITNFEQLVAELTINNTPPALSGTLPLTRGGLGRGVFNSEGNTPPALSGTLPLTRGGLGRGNYFIAYRGKTRWIQEFQPILLPAPESSQIPLIEGGVYAIAGDLVEGLGLIYARFLAQTVNAKLILLGRSDLPQPAQWETWLASHGRQNPVSHCIQQLQALQTTGCEFLFYSVDLADIMQVQTAITEAKSRFGAINGVIHAAAMGDRASCLIRNLNTEECSRRFNAKIHGLLALEKVLQNQPLDFFLLQSSLSAVVGGIGFAAYAGANLFMDALAQQRSQNSDTPWISINWDAVRFDETAILTGAALVDLAMTPQEVWQVTQRILAQPMAAQVTVSPVNLQSRFIQPEVILDPTSNPNSHARPNISTTYVAPSDYIETRVAQLMENLLGIVPIGIHDNFFELGGHSLLAIQAVSQLREEFQVELPMRQFLFESPTVAGIAKIVIENQIPTLDDPEAIATLLDQVEQTDFSR</sequence>
<dbReference type="InterPro" id="IPR050091">
    <property type="entry name" value="PKS_NRPS_Biosynth_Enz"/>
</dbReference>
<dbReference type="InterPro" id="IPR016039">
    <property type="entry name" value="Thiolase-like"/>
</dbReference>
<dbReference type="Pfam" id="PF00698">
    <property type="entry name" value="Acyl_transf_1"/>
    <property type="match status" value="1"/>
</dbReference>
<dbReference type="CDD" id="cd00833">
    <property type="entry name" value="PKS"/>
    <property type="match status" value="1"/>
</dbReference>
<evidence type="ECO:0000259" key="6">
    <source>
        <dbReference type="PROSITE" id="PS52004"/>
    </source>
</evidence>
<dbReference type="SMART" id="SM00822">
    <property type="entry name" value="PKS_KR"/>
    <property type="match status" value="1"/>
</dbReference>
<dbReference type="Gene3D" id="3.30.70.3290">
    <property type="match status" value="1"/>
</dbReference>
<dbReference type="EMBL" id="JAIVFQ010000125">
    <property type="protein sequence ID" value="MCC5604399.1"/>
    <property type="molecule type" value="Genomic_DNA"/>
</dbReference>
<evidence type="ECO:0000313" key="7">
    <source>
        <dbReference type="EMBL" id="MCC5604399.1"/>
    </source>
</evidence>
<dbReference type="Pfam" id="PF00550">
    <property type="entry name" value="PP-binding"/>
    <property type="match status" value="1"/>
</dbReference>
<dbReference type="PROSITE" id="PS00012">
    <property type="entry name" value="PHOSPHOPANTETHEINE"/>
    <property type="match status" value="1"/>
</dbReference>
<dbReference type="Pfam" id="PF21394">
    <property type="entry name" value="Beta-ketacyl_N"/>
    <property type="match status" value="1"/>
</dbReference>
<dbReference type="PANTHER" id="PTHR43775">
    <property type="entry name" value="FATTY ACID SYNTHASE"/>
    <property type="match status" value="1"/>
</dbReference>
<dbReference type="Pfam" id="PF00109">
    <property type="entry name" value="ketoacyl-synt"/>
    <property type="match status" value="1"/>
</dbReference>
<dbReference type="InterPro" id="IPR016036">
    <property type="entry name" value="Malonyl_transacylase_ACP-bd"/>
</dbReference>
<dbReference type="InterPro" id="IPR018201">
    <property type="entry name" value="Ketoacyl_synth_AS"/>
</dbReference>
<dbReference type="InterPro" id="IPR016035">
    <property type="entry name" value="Acyl_Trfase/lysoPLipase"/>
</dbReference>
<dbReference type="PROSITE" id="PS52004">
    <property type="entry name" value="KS3_2"/>
    <property type="match status" value="1"/>
</dbReference>
<keyword evidence="8" id="KW-1185">Reference proteome</keyword>